<comment type="caution">
    <text evidence="2">The sequence shown here is derived from an EMBL/GenBank/DDBJ whole genome shotgun (WGS) entry which is preliminary data.</text>
</comment>
<gene>
    <name evidence="2" type="ORF">GP486_008924</name>
</gene>
<dbReference type="Proteomes" id="UP000750711">
    <property type="component" value="Unassembled WGS sequence"/>
</dbReference>
<dbReference type="EMBL" id="JAGHQM010004478">
    <property type="protein sequence ID" value="KAH0534222.1"/>
    <property type="molecule type" value="Genomic_DNA"/>
</dbReference>
<name>A0A9P8L175_9PEZI</name>
<keyword evidence="3" id="KW-1185">Reference proteome</keyword>
<evidence type="ECO:0000256" key="1">
    <source>
        <dbReference type="SAM" id="MobiDB-lite"/>
    </source>
</evidence>
<feature type="compositionally biased region" description="Basic and acidic residues" evidence="1">
    <location>
        <begin position="82"/>
        <end position="103"/>
    </location>
</feature>
<dbReference type="AlphaFoldDB" id="A0A9P8L175"/>
<evidence type="ECO:0000313" key="2">
    <source>
        <dbReference type="EMBL" id="KAH0534222.1"/>
    </source>
</evidence>
<sequence>ALLTYVKNIEEELQKHNELRGAMLLAFSTRHPNSAKAMANWERKSSYLLREIVKFGTYIDCLTTAQKEKERVLGERQGGAAKAEEQKAEEVVSTDLEKGEEGK</sequence>
<accession>A0A9P8L175</accession>
<evidence type="ECO:0000313" key="3">
    <source>
        <dbReference type="Proteomes" id="UP000750711"/>
    </source>
</evidence>
<protein>
    <submittedName>
        <fullName evidence="2">Uncharacterized protein</fullName>
    </submittedName>
</protein>
<organism evidence="2 3">
    <name type="scientific">Trichoglossum hirsutum</name>
    <dbReference type="NCBI Taxonomy" id="265104"/>
    <lineage>
        <taxon>Eukaryota</taxon>
        <taxon>Fungi</taxon>
        <taxon>Dikarya</taxon>
        <taxon>Ascomycota</taxon>
        <taxon>Pezizomycotina</taxon>
        <taxon>Geoglossomycetes</taxon>
        <taxon>Geoglossales</taxon>
        <taxon>Geoglossaceae</taxon>
        <taxon>Trichoglossum</taxon>
    </lineage>
</organism>
<reference evidence="2" key="1">
    <citation type="submission" date="2021-03" db="EMBL/GenBank/DDBJ databases">
        <title>Comparative genomics and phylogenomic investigation of the class Geoglossomycetes provide insights into ecological specialization and systematics.</title>
        <authorList>
            <person name="Melie T."/>
            <person name="Pirro S."/>
            <person name="Miller A.N."/>
            <person name="Quandt A."/>
        </authorList>
    </citation>
    <scope>NUCLEOTIDE SEQUENCE</scope>
    <source>
        <strain evidence="2">CAQ_001_2017</strain>
    </source>
</reference>
<feature type="non-terminal residue" evidence="2">
    <location>
        <position position="1"/>
    </location>
</feature>
<proteinExistence type="predicted"/>
<feature type="region of interest" description="Disordered" evidence="1">
    <location>
        <begin position="71"/>
        <end position="103"/>
    </location>
</feature>